<keyword evidence="9 11" id="KW-0234">DNA repair</keyword>
<comment type="caution">
    <text evidence="14">The sequence shown here is derived from an EMBL/GenBank/DDBJ whole genome shotgun (WGS) entry which is preliminary data.</text>
</comment>
<feature type="binding site" evidence="11">
    <location>
        <begin position="205"/>
        <end position="212"/>
    </location>
    <ligand>
        <name>ATP</name>
        <dbReference type="ChEBI" id="CHEBI:30616"/>
    </ligand>
</feature>
<dbReference type="Gene3D" id="3.40.50.300">
    <property type="entry name" value="P-loop containing nucleotide triphosphate hydrolases"/>
    <property type="match status" value="3"/>
</dbReference>
<dbReference type="CDD" id="cd18809">
    <property type="entry name" value="SF1_C_RecD"/>
    <property type="match status" value="1"/>
</dbReference>
<gene>
    <name evidence="11 14" type="primary">recD</name>
    <name evidence="14" type="ORF">NBRC116585_13720</name>
</gene>
<keyword evidence="7 11" id="KW-0067">ATP-binding</keyword>
<evidence type="ECO:0000256" key="2">
    <source>
        <dbReference type="ARBA" id="ARBA00022741"/>
    </source>
</evidence>
<keyword evidence="6 11" id="KW-0269">Exonuclease</keyword>
<reference evidence="14 15" key="1">
    <citation type="submission" date="2024-04" db="EMBL/GenBank/DDBJ databases">
        <title>Draft genome sequence of Thalassolituus maritimus NBRC 116585.</title>
        <authorList>
            <person name="Miyakawa T."/>
            <person name="Kusuya Y."/>
            <person name="Miura T."/>
        </authorList>
    </citation>
    <scope>NUCLEOTIDE SEQUENCE [LARGE SCALE GENOMIC DNA]</scope>
    <source>
        <strain evidence="14 15">5NW40-0001</strain>
    </source>
</reference>
<evidence type="ECO:0000313" key="15">
    <source>
        <dbReference type="Proteomes" id="UP001481413"/>
    </source>
</evidence>
<feature type="domain" description="UvrD-like helicase C-terminal" evidence="12">
    <location>
        <begin position="558"/>
        <end position="601"/>
    </location>
</feature>
<dbReference type="RefSeq" id="WP_353294189.1">
    <property type="nucleotide sequence ID" value="NZ_BAABWH010000003.1"/>
</dbReference>
<dbReference type="InterPro" id="IPR006344">
    <property type="entry name" value="RecD"/>
</dbReference>
<evidence type="ECO:0000256" key="3">
    <source>
        <dbReference type="ARBA" id="ARBA00022763"/>
    </source>
</evidence>
<evidence type="ECO:0000256" key="1">
    <source>
        <dbReference type="ARBA" id="ARBA00022722"/>
    </source>
</evidence>
<dbReference type="Pfam" id="PF13538">
    <property type="entry name" value="UvrD_C_2"/>
    <property type="match status" value="1"/>
</dbReference>
<proteinExistence type="inferred from homology"/>
<keyword evidence="5 11" id="KW-0347">Helicase</keyword>
<sequence>MATDQHTHPMHQLLEQWLAEEKIRTIDYQLARQSYDWEWQQSQDEQCAIRVMFAACAVSYALGRGQVCLDISRWPSTLTLPDTLMSEFTSDNHSGKSLLSAATVIDGGSDDSSALLVVHNRRIYLNRYFRYEKIVLEQIRRRITPDTEVVKKGGAKAPSQTTRTQVSKALATTLRQLFPVPEAGIDWQAVAAATACIQPFCVITGGPGTGKTTTVTRLLSSLLSENPDLRIALAAPTGKAAARMTESIRQARERGGLPHADGIPTSSFTLHRLLGWRPQGFRYHSERWLPYDCVVVDEASMIDLPMMAHLLAALAPDARLILLGDRDQLASVEAGSVLADLCDAGTEHGVTDEFAASLGALTGYDMTSAVEAPCSPMQNAMVQLRKSHRFDENSGIGALARAVNSGDVYSANAVFGDAKRPDVIRIAQDSEDWQQHVMDGYRQYCELVKDQASPEWILDAFDQFQVLVALRNGPAGVEETNRRIERLLTRAGLLSDTAQHWYAGRAIMITRNDYDLGLYNGDIGIMLKHEGHDRVVFRNAEGGLRFLSPGRLPNHETAFAMTVHKSQGSEFSGVYLLLPPMWQQVITRELVYTAITRAKKQFYCQTSDTCWQQAINSQTERASGLRDALWSK</sequence>
<dbReference type="NCBIfam" id="TIGR01447">
    <property type="entry name" value="recD"/>
    <property type="match status" value="1"/>
</dbReference>
<dbReference type="InterPro" id="IPR027417">
    <property type="entry name" value="P-loop_NTPase"/>
</dbReference>
<dbReference type="EC" id="5.6.2.3" evidence="11"/>
<comment type="catalytic activity">
    <reaction evidence="11">
        <text>ATP + H2O = ADP + phosphate + H(+)</text>
        <dbReference type="Rhea" id="RHEA:13065"/>
        <dbReference type="ChEBI" id="CHEBI:15377"/>
        <dbReference type="ChEBI" id="CHEBI:15378"/>
        <dbReference type="ChEBI" id="CHEBI:30616"/>
        <dbReference type="ChEBI" id="CHEBI:43474"/>
        <dbReference type="ChEBI" id="CHEBI:456216"/>
        <dbReference type="EC" id="5.6.2.3"/>
    </reaction>
</comment>
<dbReference type="EMBL" id="BAABWH010000003">
    <property type="protein sequence ID" value="GAA6145254.1"/>
    <property type="molecule type" value="Genomic_DNA"/>
</dbReference>
<keyword evidence="15" id="KW-1185">Reference proteome</keyword>
<evidence type="ECO:0000259" key="13">
    <source>
        <dbReference type="Pfam" id="PF21185"/>
    </source>
</evidence>
<evidence type="ECO:0000256" key="9">
    <source>
        <dbReference type="ARBA" id="ARBA00023204"/>
    </source>
</evidence>
<dbReference type="InterPro" id="IPR050534">
    <property type="entry name" value="Coronavir_polyprotein_1ab"/>
</dbReference>
<feature type="domain" description="RecBCD enzyme subunit RecD N-terminal" evidence="13">
    <location>
        <begin position="21"/>
        <end position="124"/>
    </location>
</feature>
<evidence type="ECO:0000259" key="12">
    <source>
        <dbReference type="Pfam" id="PF13538"/>
    </source>
</evidence>
<dbReference type="PANTHER" id="PTHR43788:SF6">
    <property type="entry name" value="DNA HELICASE B"/>
    <property type="match status" value="1"/>
</dbReference>
<evidence type="ECO:0000313" key="14">
    <source>
        <dbReference type="EMBL" id="GAA6145254.1"/>
    </source>
</evidence>
<comment type="similarity">
    <text evidence="11">Belongs to the RecD family.</text>
</comment>
<dbReference type="Gene3D" id="1.10.10.1020">
    <property type="entry name" value="RecBCD complex, subunit RecD, N-terminal domain"/>
    <property type="match status" value="1"/>
</dbReference>
<evidence type="ECO:0000256" key="8">
    <source>
        <dbReference type="ARBA" id="ARBA00023125"/>
    </source>
</evidence>
<keyword evidence="1 11" id="KW-0540">Nuclease</keyword>
<evidence type="ECO:0000256" key="6">
    <source>
        <dbReference type="ARBA" id="ARBA00022839"/>
    </source>
</evidence>
<evidence type="ECO:0000256" key="4">
    <source>
        <dbReference type="ARBA" id="ARBA00022801"/>
    </source>
</evidence>
<organism evidence="14 15">
    <name type="scientific">Thalassolituus maritimus</name>
    <dbReference type="NCBI Taxonomy" id="484498"/>
    <lineage>
        <taxon>Bacteria</taxon>
        <taxon>Pseudomonadati</taxon>
        <taxon>Pseudomonadota</taxon>
        <taxon>Gammaproteobacteria</taxon>
        <taxon>Oceanospirillales</taxon>
        <taxon>Oceanospirillaceae</taxon>
        <taxon>Thalassolituus</taxon>
    </lineage>
</organism>
<comment type="subunit">
    <text evidence="11">Heterotrimer of RecB, RecC and RecD. All subunits contribute to DNA-binding.</text>
</comment>
<evidence type="ECO:0000256" key="5">
    <source>
        <dbReference type="ARBA" id="ARBA00022806"/>
    </source>
</evidence>
<dbReference type="PANTHER" id="PTHR43788">
    <property type="entry name" value="DNA2/NAM7 HELICASE FAMILY MEMBER"/>
    <property type="match status" value="1"/>
</dbReference>
<keyword evidence="10 11" id="KW-0413">Isomerase</keyword>
<name>A0ABP9ZYM4_9GAMM</name>
<dbReference type="Pfam" id="PF21185">
    <property type="entry name" value="RecD_N"/>
    <property type="match status" value="1"/>
</dbReference>
<dbReference type="InterPro" id="IPR049550">
    <property type="entry name" value="RecD_N"/>
</dbReference>
<dbReference type="Pfam" id="PF13245">
    <property type="entry name" value="AAA_19"/>
    <property type="match status" value="1"/>
</dbReference>
<accession>A0ABP9ZYM4</accession>
<dbReference type="InterPro" id="IPR027785">
    <property type="entry name" value="UvrD-like_helicase_C"/>
</dbReference>
<keyword evidence="2 11" id="KW-0547">Nucleotide-binding</keyword>
<keyword evidence="8 11" id="KW-0238">DNA-binding</keyword>
<dbReference type="SUPFAM" id="SSF52540">
    <property type="entry name" value="P-loop containing nucleoside triphosphate hydrolases"/>
    <property type="match status" value="2"/>
</dbReference>
<keyword evidence="4 11" id="KW-0378">Hydrolase</keyword>
<comment type="miscellaneous">
    <text evidence="11">In the RecBCD complex, RecB has a slow 3'-5' helicase, an exonuclease activity and loads RecA onto ssDNA, RecD has a fast 5'-3' helicase activity, while RecC stimulates the ATPase and processivity of the RecB helicase and contributes to recognition of the Chi site.</text>
</comment>
<evidence type="ECO:0000256" key="11">
    <source>
        <dbReference type="HAMAP-Rule" id="MF_01487"/>
    </source>
</evidence>
<evidence type="ECO:0000256" key="7">
    <source>
        <dbReference type="ARBA" id="ARBA00022840"/>
    </source>
</evidence>
<dbReference type="Proteomes" id="UP001481413">
    <property type="component" value="Unassembled WGS sequence"/>
</dbReference>
<protein>
    <recommendedName>
        <fullName evidence="11">RecBCD enzyme subunit RecD</fullName>
        <ecNumber evidence="11">5.6.2.3</ecNumber>
    </recommendedName>
    <alternativeName>
        <fullName evidence="11">DNA 5'-3' helicase subunit RecD</fullName>
    </alternativeName>
    <alternativeName>
        <fullName evidence="11">Exonuclease V subunit RecD</fullName>
        <shortName evidence="11">ExoV subunit RecD</shortName>
    </alternativeName>
    <alternativeName>
        <fullName evidence="11">Helicase/nuclease RecBCD subunit RecD</fullName>
    </alternativeName>
</protein>
<evidence type="ECO:0000256" key="10">
    <source>
        <dbReference type="ARBA" id="ARBA00023235"/>
    </source>
</evidence>
<comment type="function">
    <text evidence="11">A helicase/nuclease that prepares dsDNA breaks (DSB) for recombinational DNA repair. Binds to DSBs and unwinds DNA via a highly rapid and processive ATP-dependent bidirectional helicase activity. Unwinds dsDNA until it encounters a Chi (crossover hotspot instigator) sequence from the 3' direction. Cuts ssDNA a few nucleotides 3' to the Chi site. The properties and activities of the enzyme are changed at Chi. The Chi-altered holoenzyme produces a long 3'-ssDNA overhang and facilitates RecA-binding to the ssDNA for homologous DNA recombination and repair. Holoenzyme degrades any linearized DNA that is unable to undergo homologous recombination. In the holoenzyme this subunit has ssDNA-dependent ATPase and 5'-3' helicase activity. When added to pre-assembled RecBC greatly stimulates nuclease activity and augments holoenzyme processivity. Negatively regulates the RecA-loading ability of RecBCD.</text>
</comment>
<dbReference type="CDD" id="cd17933">
    <property type="entry name" value="DEXSc_RecD-like"/>
    <property type="match status" value="1"/>
</dbReference>
<dbReference type="InterPro" id="IPR041851">
    <property type="entry name" value="RecD_N_sf"/>
</dbReference>
<keyword evidence="3 11" id="KW-0227">DNA damage</keyword>
<dbReference type="HAMAP" id="MF_01487">
    <property type="entry name" value="RecD"/>
    <property type="match status" value="1"/>
</dbReference>